<protein>
    <recommendedName>
        <fullName evidence="3">Restriction endonuclease</fullName>
    </recommendedName>
</protein>
<gene>
    <name evidence="1" type="ORF">QEH59_12445</name>
</gene>
<keyword evidence="2" id="KW-1185">Reference proteome</keyword>
<sequence length="300" mass="34430">MNRDELSRQLEHYVLPDQAAVLSRQLAEDMSAIDFHLLQSSFTPYGFWVQHGVNPQAEYQVPKNQFNTGSETDSEAMEGSFLTCGNLLRLAQAAQMGRLYLPKQWPLFFKGRLLGREHLDCLNEIWWLKFWRGIRSVSHAPKKFGTDKDFDWKLQIQDGLADCIINLEVKRRTGNINRMFKRGEPNASSSKIACKFGPVPDDSANVAALTIYHPISENAVRDLHDWLNRQEHVHGLVIWTEGNSGTQPLRKIFKQSHRWAESLISDPDPEDLKVAGNAWGTLCNKDQVPEFLEKMAKHYR</sequence>
<name>A0ABU1AKA0_9BACT</name>
<dbReference type="Proteomes" id="UP001243717">
    <property type="component" value="Unassembled WGS sequence"/>
</dbReference>
<evidence type="ECO:0000313" key="2">
    <source>
        <dbReference type="Proteomes" id="UP001243717"/>
    </source>
</evidence>
<evidence type="ECO:0000313" key="1">
    <source>
        <dbReference type="EMBL" id="MDQ8195240.1"/>
    </source>
</evidence>
<dbReference type="EMBL" id="JARXIC010000021">
    <property type="protein sequence ID" value="MDQ8195240.1"/>
    <property type="molecule type" value="Genomic_DNA"/>
</dbReference>
<comment type="caution">
    <text evidence="1">The sequence shown here is derived from an EMBL/GenBank/DDBJ whole genome shotgun (WGS) entry which is preliminary data.</text>
</comment>
<dbReference type="RefSeq" id="WP_308985696.1">
    <property type="nucleotide sequence ID" value="NZ_JARXIC010000021.1"/>
</dbReference>
<proteinExistence type="predicted"/>
<organism evidence="1 2">
    <name type="scientific">Thalassobacterium sedimentorum</name>
    <dbReference type="NCBI Taxonomy" id="3041258"/>
    <lineage>
        <taxon>Bacteria</taxon>
        <taxon>Pseudomonadati</taxon>
        <taxon>Verrucomicrobiota</taxon>
        <taxon>Opitutia</taxon>
        <taxon>Puniceicoccales</taxon>
        <taxon>Coraliomargaritaceae</taxon>
        <taxon>Thalassobacterium</taxon>
    </lineage>
</organism>
<accession>A0ABU1AKA0</accession>
<reference evidence="1 2" key="1">
    <citation type="submission" date="2023-04" db="EMBL/GenBank/DDBJ databases">
        <title>A novel bacteria isolated from coastal sediment.</title>
        <authorList>
            <person name="Liu X.-J."/>
            <person name="Du Z.-J."/>
        </authorList>
    </citation>
    <scope>NUCLEOTIDE SEQUENCE [LARGE SCALE GENOMIC DNA]</scope>
    <source>
        <strain evidence="1 2">SDUM461004</strain>
    </source>
</reference>
<evidence type="ECO:0008006" key="3">
    <source>
        <dbReference type="Google" id="ProtNLM"/>
    </source>
</evidence>